<sequence length="313" mass="35564">MVDESQSWRANGHSSNAHSLSITFAMSELLEHVEVLDEMMGAMVVLMHIEYPFVISVYDKRKSASLALMLMEKNERNYLKKDPDPPIIKIMLSIAGYIAYCVLLYAIRIVGSFAGFSIIIVCQTLEVFIFPNIFQDVPYSIYIAELALPLLGFTLGYIAASIFRLQHSFRRTIAIEAGIQNVGTALTIISLSFPYEWIQMAIDCIRDSIRKLKSIWKVMQLPKVWLFPFMYAFSMFAICIIIATIYRLHKRFFGRSLDIVLSEKSDKFGQSPGNSPRCVKHDPKISVRNIDHNINGGDDIARNARINTASYIL</sequence>
<dbReference type="Proteomes" id="UP000759131">
    <property type="component" value="Unassembled WGS sequence"/>
</dbReference>
<dbReference type="EMBL" id="OC857877">
    <property type="protein sequence ID" value="CAD7625761.1"/>
    <property type="molecule type" value="Genomic_DNA"/>
</dbReference>
<feature type="transmembrane region" description="Helical" evidence="1">
    <location>
        <begin position="139"/>
        <end position="160"/>
    </location>
</feature>
<dbReference type="PANTHER" id="PTHR10361:SF28">
    <property type="entry name" value="P3 PROTEIN-RELATED"/>
    <property type="match status" value="1"/>
</dbReference>
<evidence type="ECO:0000313" key="3">
    <source>
        <dbReference type="Proteomes" id="UP000759131"/>
    </source>
</evidence>
<dbReference type="InterPro" id="IPR004710">
    <property type="entry name" value="Bilac:Na_transpt"/>
</dbReference>
<name>A0A7R9KPC4_9ACAR</name>
<dbReference type="InterPro" id="IPR038770">
    <property type="entry name" value="Na+/solute_symporter_sf"/>
</dbReference>
<keyword evidence="3" id="KW-1185">Reference proteome</keyword>
<proteinExistence type="predicted"/>
<dbReference type="GO" id="GO:0008508">
    <property type="term" value="F:bile acid:sodium symporter activity"/>
    <property type="evidence" value="ECO:0007669"/>
    <property type="project" value="TreeGrafter"/>
</dbReference>
<keyword evidence="1" id="KW-1133">Transmembrane helix</keyword>
<reference evidence="2" key="1">
    <citation type="submission" date="2020-11" db="EMBL/GenBank/DDBJ databases">
        <authorList>
            <person name="Tran Van P."/>
        </authorList>
    </citation>
    <scope>NUCLEOTIDE SEQUENCE</scope>
</reference>
<dbReference type="OrthoDB" id="203097at2759"/>
<feature type="transmembrane region" description="Helical" evidence="1">
    <location>
        <begin position="225"/>
        <end position="246"/>
    </location>
</feature>
<accession>A0A7R9KPC4</accession>
<dbReference type="PANTHER" id="PTHR10361">
    <property type="entry name" value="SODIUM-BILE ACID COTRANSPORTER"/>
    <property type="match status" value="1"/>
</dbReference>
<gene>
    <name evidence="2" type="ORF">OSB1V03_LOCUS6194</name>
</gene>
<evidence type="ECO:0000313" key="2">
    <source>
        <dbReference type="EMBL" id="CAD7625761.1"/>
    </source>
</evidence>
<keyword evidence="1" id="KW-0812">Transmembrane</keyword>
<feature type="transmembrane region" description="Helical" evidence="1">
    <location>
        <begin position="87"/>
        <end position="106"/>
    </location>
</feature>
<keyword evidence="1" id="KW-0472">Membrane</keyword>
<dbReference type="EMBL" id="CAJPIZ010003302">
    <property type="protein sequence ID" value="CAG2106191.1"/>
    <property type="molecule type" value="Genomic_DNA"/>
</dbReference>
<protein>
    <submittedName>
        <fullName evidence="2">Uncharacterized protein</fullName>
    </submittedName>
</protein>
<evidence type="ECO:0000256" key="1">
    <source>
        <dbReference type="SAM" id="Phobius"/>
    </source>
</evidence>
<dbReference type="Gene3D" id="1.20.1530.20">
    <property type="match status" value="1"/>
</dbReference>
<organism evidence="2">
    <name type="scientific">Medioppia subpectinata</name>
    <dbReference type="NCBI Taxonomy" id="1979941"/>
    <lineage>
        <taxon>Eukaryota</taxon>
        <taxon>Metazoa</taxon>
        <taxon>Ecdysozoa</taxon>
        <taxon>Arthropoda</taxon>
        <taxon>Chelicerata</taxon>
        <taxon>Arachnida</taxon>
        <taxon>Acari</taxon>
        <taxon>Acariformes</taxon>
        <taxon>Sarcoptiformes</taxon>
        <taxon>Oribatida</taxon>
        <taxon>Brachypylina</taxon>
        <taxon>Oppioidea</taxon>
        <taxon>Oppiidae</taxon>
        <taxon>Medioppia</taxon>
    </lineage>
</organism>
<dbReference type="AlphaFoldDB" id="A0A7R9KPC4"/>
<feature type="transmembrane region" description="Helical" evidence="1">
    <location>
        <begin position="113"/>
        <end position="133"/>
    </location>
</feature>